<accession>A0A851HY80</accession>
<proteinExistence type="predicted"/>
<reference evidence="1 2" key="1">
    <citation type="submission" date="2020-03" db="EMBL/GenBank/DDBJ databases">
        <title>Metagenomic, metatranscriptomic, and metabolomic analyses revealed the key microbes and metabolic features during the fermentation of ganjang, Korean traditional soy sauce.</title>
        <authorList>
            <person name="Chun B.H."/>
            <person name="Jeon C.O."/>
        </authorList>
    </citation>
    <scope>NUCLEOTIDE SEQUENCE [LARGE SCALE GENOMIC DNA]</scope>
    <source>
        <strain evidence="1 2">KG14</strain>
    </source>
</reference>
<name>A0A851HY80_9GAMM</name>
<dbReference type="Proteomes" id="UP000536442">
    <property type="component" value="Unassembled WGS sequence"/>
</dbReference>
<protein>
    <submittedName>
        <fullName evidence="1">Uncharacterized protein</fullName>
    </submittedName>
</protein>
<gene>
    <name evidence="1" type="ORF">HLV39_05355</name>
</gene>
<organism evidence="1 2">
    <name type="scientific">Marinobacter adhaerens</name>
    <dbReference type="NCBI Taxonomy" id="1033846"/>
    <lineage>
        <taxon>Bacteria</taxon>
        <taxon>Pseudomonadati</taxon>
        <taxon>Pseudomonadota</taxon>
        <taxon>Gammaproteobacteria</taxon>
        <taxon>Pseudomonadales</taxon>
        <taxon>Marinobacteraceae</taxon>
        <taxon>Marinobacter</taxon>
    </lineage>
</organism>
<sequence length="112" mass="12921">MVSIDYAVDAQGQIQYTPSGFEKFRVVFSEHGIDINRINSLNEHREALYFYLDETLFEPNGNDLSAEDRSILISIMSNPDNDEVEAIMRDHEADLRRSEFRLIICDEGESCE</sequence>
<keyword evidence="2" id="KW-1185">Reference proteome</keyword>
<comment type="caution">
    <text evidence="1">The sequence shown here is derived from an EMBL/GenBank/DDBJ whole genome shotgun (WGS) entry which is preliminary data.</text>
</comment>
<evidence type="ECO:0000313" key="1">
    <source>
        <dbReference type="EMBL" id="NWN90918.1"/>
    </source>
</evidence>
<dbReference type="AlphaFoldDB" id="A0A851HY80"/>
<evidence type="ECO:0000313" key="2">
    <source>
        <dbReference type="Proteomes" id="UP000536442"/>
    </source>
</evidence>
<dbReference type="EMBL" id="JABEVQ010000003">
    <property type="protein sequence ID" value="NWN90918.1"/>
    <property type="molecule type" value="Genomic_DNA"/>
</dbReference>